<proteinExistence type="predicted"/>
<organism evidence="2 4">
    <name type="scientific">Dracunculus medinensis</name>
    <name type="common">Guinea worm</name>
    <dbReference type="NCBI Taxonomy" id="318479"/>
    <lineage>
        <taxon>Eukaryota</taxon>
        <taxon>Metazoa</taxon>
        <taxon>Ecdysozoa</taxon>
        <taxon>Nematoda</taxon>
        <taxon>Chromadorea</taxon>
        <taxon>Rhabditida</taxon>
        <taxon>Spirurina</taxon>
        <taxon>Dracunculoidea</taxon>
        <taxon>Dracunculidae</taxon>
        <taxon>Dracunculus</taxon>
    </lineage>
</organism>
<evidence type="ECO:0000313" key="2">
    <source>
        <dbReference type="Proteomes" id="UP000038040"/>
    </source>
</evidence>
<sequence>MFVEKNMCNAEKYAQMLPMFGIGKNSSDSYSVRTLSADAAYENQSLVCEQNTPVIQPNAGSILIYDCRAFANSNKSLKDIRASFRCDGYRYGKTHGTKAYGSAGNKIKRACRFLFGESEIGCKDFARYEITLWDDDCGLVLFHYVGDDEKARQVDRHKSDQELQFAVREYVKNQPASISSFRYSSPTQLRVSIAANEPRTYEEFLSDFQKMKTVLRHHERRIRLLEDELADRKLVDTYNC</sequence>
<dbReference type="EMBL" id="UYYG01000148">
    <property type="protein sequence ID" value="VDN53573.1"/>
    <property type="molecule type" value="Genomic_DNA"/>
</dbReference>
<dbReference type="AlphaFoldDB" id="A0A0N4UPV4"/>
<dbReference type="Proteomes" id="UP000274756">
    <property type="component" value="Unassembled WGS sequence"/>
</dbReference>
<dbReference type="WBParaSite" id="DME_0001001101-mRNA-1">
    <property type="protein sequence ID" value="DME_0001001101-mRNA-1"/>
    <property type="gene ID" value="DME_0001001101"/>
</dbReference>
<evidence type="ECO:0000313" key="3">
    <source>
        <dbReference type="Proteomes" id="UP000274756"/>
    </source>
</evidence>
<name>A0A0N4UPV4_DRAME</name>
<accession>A0A0N4UPV4</accession>
<gene>
    <name evidence="1" type="ORF">DME_LOCUS3546</name>
</gene>
<reference evidence="4" key="1">
    <citation type="submission" date="2017-02" db="UniProtKB">
        <authorList>
            <consortium name="WormBaseParasite"/>
        </authorList>
    </citation>
    <scope>IDENTIFICATION</scope>
</reference>
<reference evidence="1 3" key="2">
    <citation type="submission" date="2018-11" db="EMBL/GenBank/DDBJ databases">
        <authorList>
            <consortium name="Pathogen Informatics"/>
        </authorList>
    </citation>
    <scope>NUCLEOTIDE SEQUENCE [LARGE SCALE GENOMIC DNA]</scope>
</reference>
<keyword evidence="3" id="KW-1185">Reference proteome</keyword>
<dbReference type="Proteomes" id="UP000038040">
    <property type="component" value="Unplaced"/>
</dbReference>
<dbReference type="STRING" id="318479.A0A0N4UPV4"/>
<evidence type="ECO:0000313" key="1">
    <source>
        <dbReference type="EMBL" id="VDN53573.1"/>
    </source>
</evidence>
<evidence type="ECO:0000313" key="4">
    <source>
        <dbReference type="WBParaSite" id="DME_0001001101-mRNA-1"/>
    </source>
</evidence>
<protein>
    <submittedName>
        <fullName evidence="4">Nmad5 domain-containing protein</fullName>
    </submittedName>
</protein>